<proteinExistence type="predicted"/>
<evidence type="ECO:0000313" key="2">
    <source>
        <dbReference type="Proteomes" id="UP000286415"/>
    </source>
</evidence>
<organism evidence="1 2">
    <name type="scientific">Clonorchis sinensis</name>
    <name type="common">Chinese liver fluke</name>
    <dbReference type="NCBI Taxonomy" id="79923"/>
    <lineage>
        <taxon>Eukaryota</taxon>
        <taxon>Metazoa</taxon>
        <taxon>Spiralia</taxon>
        <taxon>Lophotrochozoa</taxon>
        <taxon>Platyhelminthes</taxon>
        <taxon>Trematoda</taxon>
        <taxon>Digenea</taxon>
        <taxon>Opisthorchiida</taxon>
        <taxon>Opisthorchiata</taxon>
        <taxon>Opisthorchiidae</taxon>
        <taxon>Clonorchis</taxon>
    </lineage>
</organism>
<sequence length="279" mass="31465">MSLFQCFPKGQVKLTYPTALRLESTRSELHDTPHYDGANHYFRSIGRFISGRKFMKDKRPSTPAQLLNRNSSDVFEAAGITRNFGKTKGGMMPYHRHSCRSRNANLNSSFITRPGDTNNKLVQRLSDDKLIFKTVKLLGGDECPHCAEQGLEISARQAKIHTEKIEDTSSRKLVGFQSAMRSSCELPFSFSYFLHGLAERPADVISETPLWLAELPLSLPQGTRVRIRLNDHLNGEEGKRAWLITLEGGTIEALFRAIEAMDEAVSEYNVWENGIFGLK</sequence>
<gene>
    <name evidence="1" type="ORF">CSKR_111032</name>
</gene>
<comment type="caution">
    <text evidence="1">The sequence shown here is derived from an EMBL/GenBank/DDBJ whole genome shotgun (WGS) entry which is preliminary data.</text>
</comment>
<dbReference type="InParanoid" id="A0A419PK34"/>
<reference evidence="1 2" key="2">
    <citation type="journal article" date="2021" name="Genomics">
        <title>High-quality reference genome for Clonorchis sinensis.</title>
        <authorList>
            <person name="Young N.D."/>
            <person name="Stroehlein A.J."/>
            <person name="Kinkar L."/>
            <person name="Wang T."/>
            <person name="Sohn W.M."/>
            <person name="Chang B.C.H."/>
            <person name="Kaur P."/>
            <person name="Weisz D."/>
            <person name="Dudchenko O."/>
            <person name="Aiden E.L."/>
            <person name="Korhonen P.K."/>
            <person name="Gasser R.B."/>
        </authorList>
    </citation>
    <scope>NUCLEOTIDE SEQUENCE [LARGE SCALE GENOMIC DNA]</scope>
    <source>
        <strain evidence="1">Cs-k2</strain>
    </source>
</reference>
<dbReference type="Proteomes" id="UP000286415">
    <property type="component" value="Unassembled WGS sequence"/>
</dbReference>
<keyword evidence="2" id="KW-1185">Reference proteome</keyword>
<dbReference type="OrthoDB" id="6077919at2759"/>
<dbReference type="EMBL" id="NIRI02000056">
    <property type="protein sequence ID" value="KAG5443734.1"/>
    <property type="molecule type" value="Genomic_DNA"/>
</dbReference>
<protein>
    <submittedName>
        <fullName evidence="1">Uncharacterized protein</fullName>
    </submittedName>
</protein>
<evidence type="ECO:0000313" key="1">
    <source>
        <dbReference type="EMBL" id="KAG5443734.1"/>
    </source>
</evidence>
<accession>A0A419PK34</accession>
<name>A0A419PK34_CLOSI</name>
<dbReference type="AlphaFoldDB" id="A0A419PK34"/>
<reference evidence="1 2" key="1">
    <citation type="journal article" date="2018" name="Biotechnol. Adv.">
        <title>Improved genomic resources and new bioinformatic workflow for the carcinogenic parasite Clonorchis sinensis: Biotechnological implications.</title>
        <authorList>
            <person name="Wang D."/>
            <person name="Korhonen P.K."/>
            <person name="Gasser R.B."/>
            <person name="Young N.D."/>
        </authorList>
    </citation>
    <scope>NUCLEOTIDE SEQUENCE [LARGE SCALE GENOMIC DNA]</scope>
    <source>
        <strain evidence="1">Cs-k2</strain>
    </source>
</reference>